<dbReference type="InterPro" id="IPR016181">
    <property type="entry name" value="Acyl_CoA_acyltransferase"/>
</dbReference>
<evidence type="ECO:0000256" key="2">
    <source>
        <dbReference type="ARBA" id="ARBA00023315"/>
    </source>
</evidence>
<protein>
    <submittedName>
        <fullName evidence="4">Ribosomal-protein-alanine N-acetyltransferase</fullName>
    </submittedName>
</protein>
<dbReference type="Pfam" id="PF00583">
    <property type="entry name" value="Acetyltransf_1"/>
    <property type="match status" value="1"/>
</dbReference>
<dbReference type="CDD" id="cd04301">
    <property type="entry name" value="NAT_SF"/>
    <property type="match status" value="1"/>
</dbReference>
<evidence type="ECO:0000313" key="5">
    <source>
        <dbReference type="Proteomes" id="UP000193778"/>
    </source>
</evidence>
<sequence>MTPQDLAHIHTAAFTQSRPWTADEFASLLSNRFSHLVEKEQSFALFQVIADEAELLTIATHPGVQRQGLASLLMQDWHEKAQELGATRAFLDVAANNHPAIALYERFGYAPCGRRKAYYLIENDRKIDAILMERSLR</sequence>
<evidence type="ECO:0000259" key="3">
    <source>
        <dbReference type="PROSITE" id="PS51186"/>
    </source>
</evidence>
<dbReference type="PROSITE" id="PS51186">
    <property type="entry name" value="GNAT"/>
    <property type="match status" value="1"/>
</dbReference>
<name>A0A1X6ZFP9_9RHOB</name>
<keyword evidence="5" id="KW-1185">Reference proteome</keyword>
<evidence type="ECO:0000313" key="4">
    <source>
        <dbReference type="EMBL" id="SLN49995.1"/>
    </source>
</evidence>
<organism evidence="4 5">
    <name type="scientific">Ruegeria meonggei</name>
    <dbReference type="NCBI Taxonomy" id="1446476"/>
    <lineage>
        <taxon>Bacteria</taxon>
        <taxon>Pseudomonadati</taxon>
        <taxon>Pseudomonadota</taxon>
        <taxon>Alphaproteobacteria</taxon>
        <taxon>Rhodobacterales</taxon>
        <taxon>Roseobacteraceae</taxon>
        <taxon>Ruegeria</taxon>
    </lineage>
</organism>
<evidence type="ECO:0000256" key="1">
    <source>
        <dbReference type="ARBA" id="ARBA00022679"/>
    </source>
</evidence>
<dbReference type="InterPro" id="IPR050680">
    <property type="entry name" value="YpeA/RimI_acetyltransf"/>
</dbReference>
<proteinExistence type="predicted"/>
<accession>A0A1X6ZFP9</accession>
<reference evidence="5" key="1">
    <citation type="submission" date="2017-03" db="EMBL/GenBank/DDBJ databases">
        <authorList>
            <person name="Rodrigo-Torres L."/>
            <person name="Arahal R.D."/>
            <person name="Lucena T."/>
        </authorList>
    </citation>
    <scope>NUCLEOTIDE SEQUENCE [LARGE SCALE GENOMIC DNA]</scope>
    <source>
        <strain evidence="5">CECT 8411</strain>
    </source>
</reference>
<dbReference type="GO" id="GO:0016747">
    <property type="term" value="F:acyltransferase activity, transferring groups other than amino-acyl groups"/>
    <property type="evidence" value="ECO:0007669"/>
    <property type="project" value="InterPro"/>
</dbReference>
<gene>
    <name evidence="4" type="ORF">RUM8411_02361</name>
</gene>
<dbReference type="InterPro" id="IPR000182">
    <property type="entry name" value="GNAT_dom"/>
</dbReference>
<dbReference type="PANTHER" id="PTHR43420:SF44">
    <property type="entry name" value="ACETYLTRANSFERASE YPEA"/>
    <property type="match status" value="1"/>
</dbReference>
<dbReference type="Proteomes" id="UP000193778">
    <property type="component" value="Unassembled WGS sequence"/>
</dbReference>
<dbReference type="EMBL" id="FWFP01000006">
    <property type="protein sequence ID" value="SLN49995.1"/>
    <property type="molecule type" value="Genomic_DNA"/>
</dbReference>
<dbReference type="OrthoDB" id="9804026at2"/>
<dbReference type="RefSeq" id="WP_085822886.1">
    <property type="nucleotide sequence ID" value="NZ_FWFP01000006.1"/>
</dbReference>
<keyword evidence="1 4" id="KW-0808">Transferase</keyword>
<dbReference type="Gene3D" id="3.40.630.30">
    <property type="match status" value="1"/>
</dbReference>
<feature type="domain" description="N-acetyltransferase" evidence="3">
    <location>
        <begin position="1"/>
        <end position="137"/>
    </location>
</feature>
<dbReference type="PANTHER" id="PTHR43420">
    <property type="entry name" value="ACETYLTRANSFERASE"/>
    <property type="match status" value="1"/>
</dbReference>
<dbReference type="SUPFAM" id="SSF55729">
    <property type="entry name" value="Acyl-CoA N-acyltransferases (Nat)"/>
    <property type="match status" value="1"/>
</dbReference>
<dbReference type="AlphaFoldDB" id="A0A1X6ZFP9"/>
<keyword evidence="2" id="KW-0012">Acyltransferase</keyword>